<reference evidence="1" key="1">
    <citation type="submission" date="2022-01" db="EMBL/GenBank/DDBJ databases">
        <authorList>
            <person name="Jo J.-H."/>
            <person name="Im W.-T."/>
        </authorList>
    </citation>
    <scope>NUCLEOTIDE SEQUENCE</scope>
    <source>
        <strain evidence="1">XY25</strain>
    </source>
</reference>
<dbReference type="Gene3D" id="1.20.1290.10">
    <property type="entry name" value="AhpD-like"/>
    <property type="match status" value="1"/>
</dbReference>
<evidence type="ECO:0000313" key="2">
    <source>
        <dbReference type="Proteomes" id="UP001165384"/>
    </source>
</evidence>
<dbReference type="EMBL" id="JAKLTN010000003">
    <property type="protein sequence ID" value="MCG2578598.1"/>
    <property type="molecule type" value="Genomic_DNA"/>
</dbReference>
<gene>
    <name evidence="1" type="ORF">LZ012_16495</name>
</gene>
<accession>A0ABS9K612</accession>
<protein>
    <recommendedName>
        <fullName evidence="3">Carboxymuconolactone decarboxylase family protein</fullName>
    </recommendedName>
</protein>
<evidence type="ECO:0000313" key="1">
    <source>
        <dbReference type="EMBL" id="MCG2578598.1"/>
    </source>
</evidence>
<keyword evidence="2" id="KW-1185">Reference proteome</keyword>
<dbReference type="InterPro" id="IPR029032">
    <property type="entry name" value="AhpD-like"/>
</dbReference>
<sequence>MREQFSEKELSTLTFRVMTINAWNRANVAFRTPPGAHDKAFGLDKAGLS</sequence>
<proteinExistence type="predicted"/>
<dbReference type="RefSeq" id="WP_275711975.1">
    <property type="nucleotide sequence ID" value="NZ_JAKLTN010000003.1"/>
</dbReference>
<comment type="caution">
    <text evidence="1">The sequence shown here is derived from an EMBL/GenBank/DDBJ whole genome shotgun (WGS) entry which is preliminary data.</text>
</comment>
<evidence type="ECO:0008006" key="3">
    <source>
        <dbReference type="Google" id="ProtNLM"/>
    </source>
</evidence>
<dbReference type="Proteomes" id="UP001165384">
    <property type="component" value="Unassembled WGS sequence"/>
</dbReference>
<organism evidence="1 2">
    <name type="scientific">Dechloromonas hankyongensis</name>
    <dbReference type="NCBI Taxonomy" id="2908002"/>
    <lineage>
        <taxon>Bacteria</taxon>
        <taxon>Pseudomonadati</taxon>
        <taxon>Pseudomonadota</taxon>
        <taxon>Betaproteobacteria</taxon>
        <taxon>Rhodocyclales</taxon>
        <taxon>Azonexaceae</taxon>
        <taxon>Dechloromonas</taxon>
    </lineage>
</organism>
<dbReference type="SUPFAM" id="SSF69118">
    <property type="entry name" value="AhpD-like"/>
    <property type="match status" value="1"/>
</dbReference>
<name>A0ABS9K612_9RHOO</name>